<dbReference type="OrthoDB" id="3352408at2759"/>
<feature type="compositionally biased region" description="Basic residues" evidence="5">
    <location>
        <begin position="221"/>
        <end position="236"/>
    </location>
</feature>
<evidence type="ECO:0000313" key="6">
    <source>
        <dbReference type="EMBL" id="KAA6366982.1"/>
    </source>
</evidence>
<dbReference type="InterPro" id="IPR001757">
    <property type="entry name" value="P_typ_ATPase"/>
</dbReference>
<comment type="caution">
    <text evidence="6">The sequence shown here is derived from an EMBL/GenBank/DDBJ whole genome shotgun (WGS) entry which is preliminary data.</text>
</comment>
<evidence type="ECO:0000256" key="2">
    <source>
        <dbReference type="ARBA" id="ARBA00022692"/>
    </source>
</evidence>
<organism evidence="6 7">
    <name type="scientific">Streblomastix strix</name>
    <dbReference type="NCBI Taxonomy" id="222440"/>
    <lineage>
        <taxon>Eukaryota</taxon>
        <taxon>Metamonada</taxon>
        <taxon>Preaxostyla</taxon>
        <taxon>Oxymonadida</taxon>
        <taxon>Streblomastigidae</taxon>
        <taxon>Streblomastix</taxon>
    </lineage>
</organism>
<dbReference type="SUPFAM" id="SSF56784">
    <property type="entry name" value="HAD-like"/>
    <property type="match status" value="1"/>
</dbReference>
<sequence>LAITALARRSEELAEHLHDEWVMIKGYPLSRELLSISQLLAIAAKGAPEAIIDLCHLSVEESDKVLQTVKMMASQGFRILGVARGDYLPQSQTFTSQSTIQLTQNYSLQSIPNSQLRKTLPPSQHDFEFEFVGLLGFVDPIRPEVPDAIQQCRQAGIKVCMITGDLLGTAVNVAKKIGIPSDKVLLGSDIDNIIKKYEVGNNEDQQRISINEDEKDDKSKLNKKQKTKEKKHKQIKLKNEQLTNHINEEEGIPKKKKKKKSKSNSNKQTTTNKKKKKKKSTKMKKQSSKQSNSQDIKEKPIYLTAEDELADTVKDTCIFARVIPEHKLKLVQAFKKSGHVTGMTGDGVNDAPALKAANIGIAMGGRRGTDVARESADLVLLDDSFSSIVEACKLGRRIYG</sequence>
<dbReference type="InterPro" id="IPR023299">
    <property type="entry name" value="ATPase_P-typ_cyto_dom_N"/>
</dbReference>
<feature type="compositionally biased region" description="Basic and acidic residues" evidence="5">
    <location>
        <begin position="210"/>
        <end position="220"/>
    </location>
</feature>
<dbReference type="NCBIfam" id="TIGR01494">
    <property type="entry name" value="ATPase_P-type"/>
    <property type="match status" value="1"/>
</dbReference>
<dbReference type="Gene3D" id="3.40.1110.10">
    <property type="entry name" value="Calcium-transporting ATPase, cytoplasmic domain N"/>
    <property type="match status" value="1"/>
</dbReference>
<dbReference type="Gene3D" id="3.40.50.1000">
    <property type="entry name" value="HAD superfamily/HAD-like"/>
    <property type="match status" value="2"/>
</dbReference>
<name>A0A5J4UAP3_9EUKA</name>
<comment type="subcellular location">
    <subcellularLocation>
        <location evidence="1">Membrane</location>
        <topology evidence="1">Multi-pass membrane protein</topology>
    </subcellularLocation>
</comment>
<feature type="non-terminal residue" evidence="6">
    <location>
        <position position="1"/>
    </location>
</feature>
<proteinExistence type="predicted"/>
<gene>
    <name evidence="6" type="ORF">EZS28_037491</name>
</gene>
<feature type="compositionally biased region" description="Basic residues" evidence="5">
    <location>
        <begin position="272"/>
        <end position="287"/>
    </location>
</feature>
<keyword evidence="3" id="KW-1133">Transmembrane helix</keyword>
<feature type="non-terminal residue" evidence="6">
    <location>
        <position position="400"/>
    </location>
</feature>
<keyword evidence="4" id="KW-0472">Membrane</keyword>
<dbReference type="AlphaFoldDB" id="A0A5J4UAP3"/>
<accession>A0A5J4UAP3</accession>
<dbReference type="Proteomes" id="UP000324800">
    <property type="component" value="Unassembled WGS sequence"/>
</dbReference>
<dbReference type="Pfam" id="PF00702">
    <property type="entry name" value="Hydrolase"/>
    <property type="match status" value="1"/>
</dbReference>
<evidence type="ECO:0000256" key="1">
    <source>
        <dbReference type="ARBA" id="ARBA00004141"/>
    </source>
</evidence>
<evidence type="ECO:0000256" key="5">
    <source>
        <dbReference type="SAM" id="MobiDB-lite"/>
    </source>
</evidence>
<dbReference type="EMBL" id="SNRW01018800">
    <property type="protein sequence ID" value="KAA6366982.1"/>
    <property type="molecule type" value="Genomic_DNA"/>
</dbReference>
<evidence type="ECO:0000256" key="4">
    <source>
        <dbReference type="ARBA" id="ARBA00023136"/>
    </source>
</evidence>
<keyword evidence="2" id="KW-0812">Transmembrane</keyword>
<dbReference type="GO" id="GO:0016887">
    <property type="term" value="F:ATP hydrolysis activity"/>
    <property type="evidence" value="ECO:0007669"/>
    <property type="project" value="InterPro"/>
</dbReference>
<dbReference type="GO" id="GO:0005524">
    <property type="term" value="F:ATP binding"/>
    <property type="evidence" value="ECO:0007669"/>
    <property type="project" value="InterPro"/>
</dbReference>
<dbReference type="GO" id="GO:0016020">
    <property type="term" value="C:membrane"/>
    <property type="evidence" value="ECO:0007669"/>
    <property type="project" value="UniProtKB-SubCell"/>
</dbReference>
<dbReference type="InterPro" id="IPR036412">
    <property type="entry name" value="HAD-like_sf"/>
</dbReference>
<dbReference type="InterPro" id="IPR023214">
    <property type="entry name" value="HAD_sf"/>
</dbReference>
<evidence type="ECO:0000256" key="3">
    <source>
        <dbReference type="ARBA" id="ARBA00022989"/>
    </source>
</evidence>
<protein>
    <submittedName>
        <fullName evidence="6">Putative cation-translocating P-type ATPase</fullName>
    </submittedName>
</protein>
<dbReference type="SUPFAM" id="SSF81660">
    <property type="entry name" value="Metal cation-transporting ATPase, ATP-binding domain N"/>
    <property type="match status" value="1"/>
</dbReference>
<evidence type="ECO:0000313" key="7">
    <source>
        <dbReference type="Proteomes" id="UP000324800"/>
    </source>
</evidence>
<dbReference type="PANTHER" id="PTHR42861">
    <property type="entry name" value="CALCIUM-TRANSPORTING ATPASE"/>
    <property type="match status" value="1"/>
</dbReference>
<reference evidence="6 7" key="1">
    <citation type="submission" date="2019-03" db="EMBL/GenBank/DDBJ databases">
        <title>Single cell metagenomics reveals metabolic interactions within the superorganism composed of flagellate Streblomastix strix and complex community of Bacteroidetes bacteria on its surface.</title>
        <authorList>
            <person name="Treitli S.C."/>
            <person name="Kolisko M."/>
            <person name="Husnik F."/>
            <person name="Keeling P."/>
            <person name="Hampl V."/>
        </authorList>
    </citation>
    <scope>NUCLEOTIDE SEQUENCE [LARGE SCALE GENOMIC DNA]</scope>
    <source>
        <strain evidence="6">ST1C</strain>
    </source>
</reference>
<feature type="region of interest" description="Disordered" evidence="5">
    <location>
        <begin position="210"/>
        <end position="296"/>
    </location>
</feature>
<dbReference type="PRINTS" id="PR00119">
    <property type="entry name" value="CATATPASE"/>
</dbReference>